<gene>
    <name evidence="1" type="ORF">E2B99_13735</name>
</gene>
<organism evidence="1 2">
    <name type="scientific">Alkanindiges illinoisensis</name>
    <dbReference type="NCBI Taxonomy" id="197183"/>
    <lineage>
        <taxon>Bacteria</taxon>
        <taxon>Pseudomonadati</taxon>
        <taxon>Pseudomonadota</taxon>
        <taxon>Gammaproteobacteria</taxon>
        <taxon>Moraxellales</taxon>
        <taxon>Moraxellaceae</taxon>
        <taxon>Alkanindiges</taxon>
    </lineage>
</organism>
<dbReference type="Pfam" id="PF24175">
    <property type="entry name" value="SU10_adaptor"/>
    <property type="match status" value="1"/>
</dbReference>
<dbReference type="OrthoDB" id="6880023at2"/>
<evidence type="ECO:0000313" key="1">
    <source>
        <dbReference type="EMBL" id="TEU23372.1"/>
    </source>
</evidence>
<dbReference type="EMBL" id="SNTY01000085">
    <property type="protein sequence ID" value="TEU23372.1"/>
    <property type="molecule type" value="Genomic_DNA"/>
</dbReference>
<evidence type="ECO:0000313" key="2">
    <source>
        <dbReference type="Proteomes" id="UP000297834"/>
    </source>
</evidence>
<protein>
    <submittedName>
        <fullName evidence="1">Uncharacterized protein</fullName>
    </submittedName>
</protein>
<sequence length="222" mass="25289">MNLKDLISSFRVDADDKVEPYFWTDEDVTRWLNEAVAEAAIRGRLIHESSNAVMCCIAVIAGQSVYPIHSAMIELDYVAFMPTGVNHGNPIYLTSQENLNEVMPRWRTETGDPRFAIQSDKTLRLAPTPVRTGVIALEGYRLPKSDMADPEDSPEINAAHHRHLVQWALARAFKVPDTEVFDPNRAAIAESEFTKYFGERPDADLRRQTREDFPHHVLPFWP</sequence>
<dbReference type="RefSeq" id="WP_134245807.1">
    <property type="nucleotide sequence ID" value="NZ_SNTY01000085.1"/>
</dbReference>
<dbReference type="AlphaFoldDB" id="A0A4Y7X9L3"/>
<keyword evidence="2" id="KW-1185">Reference proteome</keyword>
<accession>A0A4Y7X9L3</accession>
<comment type="caution">
    <text evidence="1">The sequence shown here is derived from an EMBL/GenBank/DDBJ whole genome shotgun (WGS) entry which is preliminary data.</text>
</comment>
<dbReference type="Proteomes" id="UP000297834">
    <property type="component" value="Unassembled WGS sequence"/>
</dbReference>
<dbReference type="InterPro" id="IPR056209">
    <property type="entry name" value="SU10_adaptor"/>
</dbReference>
<name>A0A4Y7X9L3_9GAMM</name>
<proteinExistence type="predicted"/>
<reference evidence="1 2" key="1">
    <citation type="submission" date="2019-03" db="EMBL/GenBank/DDBJ databases">
        <title>Alkanindiges illinoisensis: a potential pathogenic isolated from ascites of a gastric cancer patient with abdominal metastasis.</title>
        <authorList>
            <person name="Hu X."/>
            <person name="Yang B."/>
            <person name="Yan X."/>
            <person name="Lin L."/>
            <person name="Zhao H."/>
            <person name="Zhou F."/>
            <person name="Su B."/>
            <person name="Chen J."/>
            <person name="Rui Y."/>
            <person name="Wang Q."/>
            <person name="Zheng L."/>
        </authorList>
    </citation>
    <scope>NUCLEOTIDE SEQUENCE [LARGE SCALE GENOMIC DNA]</scope>
    <source>
        <strain evidence="1 2">NFYY 23406</strain>
    </source>
</reference>